<dbReference type="EMBL" id="LNZH02000215">
    <property type="protein sequence ID" value="OCB84434.1"/>
    <property type="molecule type" value="Genomic_DNA"/>
</dbReference>
<dbReference type="InterPro" id="IPR019434">
    <property type="entry name" value="DUF2423"/>
</dbReference>
<sequence>MAKSTRSKVKRAYRAKKREDSVYAAIEAARLERLSSKLRAIREADKEGDVKLADVIDEEDTPVPGSSWFLLFGLVDHSDVNLESLERINQVLNYPLLDAY</sequence>
<keyword evidence="3" id="KW-1185">Reference proteome</keyword>
<proteinExistence type="predicted"/>
<dbReference type="AlphaFoldDB" id="A0A9Q5HRA6"/>
<dbReference type="GO" id="GO:0030687">
    <property type="term" value="C:preribosome, large subunit precursor"/>
    <property type="evidence" value="ECO:0007669"/>
    <property type="project" value="TreeGrafter"/>
</dbReference>
<dbReference type="OrthoDB" id="4087970at2759"/>
<evidence type="ECO:0000259" key="1">
    <source>
        <dbReference type="Pfam" id="PF10338"/>
    </source>
</evidence>
<dbReference type="Pfam" id="PF10338">
    <property type="entry name" value="YBL028C_N"/>
    <property type="match status" value="1"/>
</dbReference>
<evidence type="ECO:0000313" key="3">
    <source>
        <dbReference type="Proteomes" id="UP000757232"/>
    </source>
</evidence>
<dbReference type="Proteomes" id="UP000757232">
    <property type="component" value="Unassembled WGS sequence"/>
</dbReference>
<evidence type="ECO:0000313" key="2">
    <source>
        <dbReference type="EMBL" id="OCB84434.1"/>
    </source>
</evidence>
<accession>A0A9Q5HRA6</accession>
<feature type="domain" description="DUF2423" evidence="1">
    <location>
        <begin position="1"/>
        <end position="40"/>
    </location>
</feature>
<protein>
    <recommendedName>
        <fullName evidence="1">DUF2423 domain-containing protein</fullName>
    </recommendedName>
</protein>
<organism evidence="2 3">
    <name type="scientific">Sanghuangporus baumii</name>
    <name type="common">Phellinus baumii</name>
    <dbReference type="NCBI Taxonomy" id="108892"/>
    <lineage>
        <taxon>Eukaryota</taxon>
        <taxon>Fungi</taxon>
        <taxon>Dikarya</taxon>
        <taxon>Basidiomycota</taxon>
        <taxon>Agaricomycotina</taxon>
        <taxon>Agaricomycetes</taxon>
        <taxon>Hymenochaetales</taxon>
        <taxon>Hymenochaetaceae</taxon>
        <taxon>Sanghuangporus</taxon>
    </lineage>
</organism>
<dbReference type="PANTHER" id="PTHR28219">
    <property type="entry name" value="UPF0642 PROTEIN YBL028C"/>
    <property type="match status" value="1"/>
</dbReference>
<reference evidence="2" key="1">
    <citation type="submission" date="2016-06" db="EMBL/GenBank/DDBJ databases">
        <title>Draft Genome sequence of the fungus Inonotus baumii.</title>
        <authorList>
            <person name="Zhu H."/>
            <person name="Lin W."/>
        </authorList>
    </citation>
    <scope>NUCLEOTIDE SEQUENCE</scope>
    <source>
        <strain evidence="2">821</strain>
    </source>
</reference>
<gene>
    <name evidence="2" type="ORF">A7U60_g8419</name>
</gene>
<comment type="caution">
    <text evidence="2">The sequence shown here is derived from an EMBL/GenBank/DDBJ whole genome shotgun (WGS) entry which is preliminary data.</text>
</comment>
<name>A0A9Q5HRA6_SANBA</name>
<dbReference type="PANTHER" id="PTHR28219:SF1">
    <property type="entry name" value="UPF0642 PROTEIN YBL028C"/>
    <property type="match status" value="1"/>
</dbReference>